<dbReference type="AlphaFoldDB" id="G9X2M3"/>
<evidence type="ECO:0000313" key="2">
    <source>
        <dbReference type="Proteomes" id="UP000006437"/>
    </source>
</evidence>
<protein>
    <submittedName>
        <fullName evidence="1">Uncharacterized protein</fullName>
    </submittedName>
</protein>
<accession>G9X2M3</accession>
<dbReference type="HOGENOM" id="CLU_2495128_0_0_9"/>
<dbReference type="BioCyc" id="EBAC796937-HMP:GMGH-632-MONOMER"/>
<dbReference type="Proteomes" id="UP000006437">
    <property type="component" value="Unassembled WGS sequence"/>
</dbReference>
<gene>
    <name evidence="1" type="ORF">HMPREF9629_00630</name>
</gene>
<evidence type="ECO:0000313" key="1">
    <source>
        <dbReference type="EMBL" id="EHL11093.1"/>
    </source>
</evidence>
<name>G9X2M3_9FIRM</name>
<dbReference type="EMBL" id="AFZE01000056">
    <property type="protein sequence ID" value="EHL11093.1"/>
    <property type="molecule type" value="Genomic_DNA"/>
</dbReference>
<sequence>MKNSLELDEALGYYKSGTLSVRLKDGRYARIHTRYPKVFVKEPGLWVFRGPIIVENIPEELIEKAKRVLEDPDTYINGAYDIKIKD</sequence>
<organism evidence="1 2">
    <name type="scientific">Peptoanaerobacter stomatis</name>
    <dbReference type="NCBI Taxonomy" id="796937"/>
    <lineage>
        <taxon>Bacteria</taxon>
        <taxon>Bacillati</taxon>
        <taxon>Bacillota</taxon>
        <taxon>Clostridia</taxon>
        <taxon>Peptostreptococcales</taxon>
        <taxon>Filifactoraceae</taxon>
        <taxon>Peptoanaerobacter</taxon>
    </lineage>
</organism>
<reference evidence="1 2" key="1">
    <citation type="submission" date="2011-08" db="EMBL/GenBank/DDBJ databases">
        <title>The Genome Sequence of Eubacteriaceae bacterium ACC19a.</title>
        <authorList>
            <consortium name="The Broad Institute Genome Sequencing Platform"/>
            <person name="Earl A."/>
            <person name="Ward D."/>
            <person name="Feldgarden M."/>
            <person name="Gevers D."/>
            <person name="Sizova M."/>
            <person name="Hazen A."/>
            <person name="Epstein S."/>
            <person name="Young S.K."/>
            <person name="Zeng Q."/>
            <person name="Gargeya S."/>
            <person name="Fitzgerald M."/>
            <person name="Haas B."/>
            <person name="Abouelleil A."/>
            <person name="Alvarado L."/>
            <person name="Arachchi H.M."/>
            <person name="Berlin A."/>
            <person name="Brown A."/>
            <person name="Chapman S.B."/>
            <person name="Chen Z."/>
            <person name="Dunbar C."/>
            <person name="Freedman E."/>
            <person name="Gearin G."/>
            <person name="Gellesch M."/>
            <person name="Goldberg J."/>
            <person name="Griggs A."/>
            <person name="Gujja S."/>
            <person name="Heiman D."/>
            <person name="Howarth C."/>
            <person name="Larson L."/>
            <person name="Lui A."/>
            <person name="MacDonald P.J.P."/>
            <person name="Montmayeur A."/>
            <person name="Murphy C."/>
            <person name="Neiman D."/>
            <person name="Pearson M."/>
            <person name="Priest M."/>
            <person name="Roberts A."/>
            <person name="Saif S."/>
            <person name="Shea T."/>
            <person name="Shenoy N."/>
            <person name="Sisk P."/>
            <person name="Stolte C."/>
            <person name="Sykes S."/>
            <person name="Wortman J."/>
            <person name="Nusbaum C."/>
            <person name="Birren B."/>
        </authorList>
    </citation>
    <scope>NUCLEOTIDE SEQUENCE [LARGE SCALE GENOMIC DNA]</scope>
    <source>
        <strain evidence="1 2">ACC19a</strain>
    </source>
</reference>
<proteinExistence type="predicted"/>
<comment type="caution">
    <text evidence="1">The sequence shown here is derived from an EMBL/GenBank/DDBJ whole genome shotgun (WGS) entry which is preliminary data.</text>
</comment>
<dbReference type="RefSeq" id="WP_009524866.1">
    <property type="nucleotide sequence ID" value="NZ_JH414548.1"/>
</dbReference>